<reference evidence="3 4" key="1">
    <citation type="submission" date="2018-07" db="EMBL/GenBank/DDBJ databases">
        <title>Genomic Encyclopedia of Type Strains, Phase IV (KMG-IV): sequencing the most valuable type-strain genomes for metagenomic binning, comparative biology and taxonomic classification.</title>
        <authorList>
            <person name="Goeker M."/>
        </authorList>
    </citation>
    <scope>NUCLEOTIDE SEQUENCE [LARGE SCALE GENOMIC DNA]</scope>
    <source>
        <strain evidence="3 4">DSM 26407</strain>
    </source>
</reference>
<feature type="compositionally biased region" description="Basic and acidic residues" evidence="1">
    <location>
        <begin position="73"/>
        <end position="87"/>
    </location>
</feature>
<evidence type="ECO:0000313" key="4">
    <source>
        <dbReference type="Proteomes" id="UP000252707"/>
    </source>
</evidence>
<dbReference type="InterPro" id="IPR021793">
    <property type="entry name" value="Oprl"/>
</dbReference>
<evidence type="ECO:0000256" key="2">
    <source>
        <dbReference type="SAM" id="SignalP"/>
    </source>
</evidence>
<dbReference type="NCBIfam" id="NF040598">
    <property type="entry name" value="Ala_zip_lipo"/>
    <property type="match status" value="1"/>
</dbReference>
<evidence type="ECO:0000313" key="3">
    <source>
        <dbReference type="EMBL" id="RCX28272.1"/>
    </source>
</evidence>
<organism evidence="3 4">
    <name type="scientific">Thioalbus denitrificans</name>
    <dbReference type="NCBI Taxonomy" id="547122"/>
    <lineage>
        <taxon>Bacteria</taxon>
        <taxon>Pseudomonadati</taxon>
        <taxon>Pseudomonadota</taxon>
        <taxon>Gammaproteobacteria</taxon>
        <taxon>Chromatiales</taxon>
        <taxon>Ectothiorhodospiraceae</taxon>
        <taxon>Thioalbus</taxon>
    </lineage>
</organism>
<evidence type="ECO:0000256" key="1">
    <source>
        <dbReference type="SAM" id="MobiDB-lite"/>
    </source>
</evidence>
<dbReference type="Pfam" id="PF11839">
    <property type="entry name" value="Alanine_zipper"/>
    <property type="match status" value="1"/>
</dbReference>
<comment type="caution">
    <text evidence="3">The sequence shown here is derived from an EMBL/GenBank/DDBJ whole genome shotgun (WGS) entry which is preliminary data.</text>
</comment>
<dbReference type="PROSITE" id="PS51257">
    <property type="entry name" value="PROKAR_LIPOPROTEIN"/>
    <property type="match status" value="1"/>
</dbReference>
<dbReference type="RefSeq" id="WP_114280218.1">
    <property type="nucleotide sequence ID" value="NZ_QPJY01000007.1"/>
</dbReference>
<proteinExistence type="predicted"/>
<keyword evidence="2" id="KW-0732">Signal</keyword>
<sequence length="87" mass="9141">MKKSIVLKMSAVALSVGLLAGCATTDQLKQMQADIDSAKQMASQAQSTADAADSKAEAAMQKADAAMRAADQANERADRMMERCCGK</sequence>
<accession>A0A369C2R8</accession>
<name>A0A369C2R8_9GAMM</name>
<feature type="region of interest" description="Disordered" evidence="1">
    <location>
        <begin position="63"/>
        <end position="87"/>
    </location>
</feature>
<keyword evidence="4" id="KW-1185">Reference proteome</keyword>
<dbReference type="Proteomes" id="UP000252707">
    <property type="component" value="Unassembled WGS sequence"/>
</dbReference>
<protein>
    <submittedName>
        <fullName evidence="3">Uncharacterized protein DUF3359</fullName>
    </submittedName>
</protein>
<feature type="signal peptide" evidence="2">
    <location>
        <begin position="1"/>
        <end position="25"/>
    </location>
</feature>
<feature type="compositionally biased region" description="Low complexity" evidence="1">
    <location>
        <begin position="63"/>
        <end position="72"/>
    </location>
</feature>
<feature type="chain" id="PRO_5016579192" evidence="2">
    <location>
        <begin position="26"/>
        <end position="87"/>
    </location>
</feature>
<dbReference type="AlphaFoldDB" id="A0A369C2R8"/>
<gene>
    <name evidence="3" type="ORF">DFQ59_10715</name>
</gene>
<dbReference type="EMBL" id="QPJY01000007">
    <property type="protein sequence ID" value="RCX28272.1"/>
    <property type="molecule type" value="Genomic_DNA"/>
</dbReference>